<dbReference type="Pfam" id="PF10536">
    <property type="entry name" value="PMD"/>
    <property type="match status" value="2"/>
</dbReference>
<reference evidence="2" key="2">
    <citation type="journal article" date="2024" name="Plant">
        <title>Genomic evolution and insights into agronomic trait innovations of Sesamum species.</title>
        <authorList>
            <person name="Miao H."/>
            <person name="Wang L."/>
            <person name="Qu L."/>
            <person name="Liu H."/>
            <person name="Sun Y."/>
            <person name="Le M."/>
            <person name="Wang Q."/>
            <person name="Wei S."/>
            <person name="Zheng Y."/>
            <person name="Lin W."/>
            <person name="Duan Y."/>
            <person name="Cao H."/>
            <person name="Xiong S."/>
            <person name="Wang X."/>
            <person name="Wei L."/>
            <person name="Li C."/>
            <person name="Ma Q."/>
            <person name="Ju M."/>
            <person name="Zhao R."/>
            <person name="Li G."/>
            <person name="Mu C."/>
            <person name="Tian Q."/>
            <person name="Mei H."/>
            <person name="Zhang T."/>
            <person name="Gao T."/>
            <person name="Zhang H."/>
        </authorList>
    </citation>
    <scope>NUCLEOTIDE SEQUENCE</scope>
    <source>
        <strain evidence="2">G02</strain>
    </source>
</reference>
<gene>
    <name evidence="2" type="ORF">Sradi_2956000</name>
</gene>
<dbReference type="EMBL" id="JACGWJ010000012">
    <property type="protein sequence ID" value="KAL0385617.1"/>
    <property type="molecule type" value="Genomic_DNA"/>
</dbReference>
<evidence type="ECO:0000313" key="2">
    <source>
        <dbReference type="EMBL" id="KAL0385617.1"/>
    </source>
</evidence>
<organism evidence="2">
    <name type="scientific">Sesamum radiatum</name>
    <name type="common">Black benniseed</name>
    <dbReference type="NCBI Taxonomy" id="300843"/>
    <lineage>
        <taxon>Eukaryota</taxon>
        <taxon>Viridiplantae</taxon>
        <taxon>Streptophyta</taxon>
        <taxon>Embryophyta</taxon>
        <taxon>Tracheophyta</taxon>
        <taxon>Spermatophyta</taxon>
        <taxon>Magnoliopsida</taxon>
        <taxon>eudicotyledons</taxon>
        <taxon>Gunneridae</taxon>
        <taxon>Pentapetalae</taxon>
        <taxon>asterids</taxon>
        <taxon>lamiids</taxon>
        <taxon>Lamiales</taxon>
        <taxon>Pedaliaceae</taxon>
        <taxon>Sesamum</taxon>
    </lineage>
</organism>
<dbReference type="InterPro" id="IPR019557">
    <property type="entry name" value="AminoTfrase-like_pln_mobile"/>
</dbReference>
<dbReference type="PANTHER" id="PTHR46033:SF8">
    <property type="entry name" value="PROTEIN MAINTENANCE OF MERISTEMS-LIKE"/>
    <property type="match status" value="1"/>
</dbReference>
<sequence length="463" mass="53931">MDRRAVYGPRDGTVLSQQLQHRSDDIPEGDIDVVLQAKLADGVFWNYFKDHDMHVRVLDVLHQIGFYGVYRCGRLVYDCHLITALVERWRPETHTFHFRVGEATITLEDVQIIWALPIDGLPVTGLDIERSTEEWQIYCREYLGFSPDEEAFKGSRLHTHAIMNFIRTVEITHDTPRPTVVQYTRCIAMLLLGGLMCPDSSGNMVPLLYLSKLEEINAARNYSWGSAVLAFLYRELCHVQGVMPVSRQSGNWWCIATATDLGWSRIIPLSPGLGVERLYMDQVQFIWQPYDMDSDRIMAYAADFTPELWRSTCPLIFYAIVEIHHPERVLRQFGMRQNISEMPDSRDMTLHQISRKARTGTDWGVQHIVHIRRWQRRRDTIVNRPPISNERHTKRGYWEWYNNITRRFVSSSTSRRVESGYQPGDGCMRDIMAEQIQALRLSNQPRPTDVEGLSRCWTDMMPH</sequence>
<evidence type="ECO:0000259" key="1">
    <source>
        <dbReference type="Pfam" id="PF10536"/>
    </source>
</evidence>
<feature type="domain" description="Aminotransferase-like plant mobile" evidence="1">
    <location>
        <begin position="281"/>
        <end position="402"/>
    </location>
</feature>
<protein>
    <submittedName>
        <fullName evidence="2">Serine/threonine-protein phosphatase 7 long form</fullName>
    </submittedName>
</protein>
<dbReference type="AlphaFoldDB" id="A0AAW2RZQ4"/>
<comment type="caution">
    <text evidence="2">The sequence shown here is derived from an EMBL/GenBank/DDBJ whole genome shotgun (WGS) entry which is preliminary data.</text>
</comment>
<feature type="domain" description="Aminotransferase-like plant mobile" evidence="1">
    <location>
        <begin position="65"/>
        <end position="240"/>
    </location>
</feature>
<dbReference type="InterPro" id="IPR044824">
    <property type="entry name" value="MAIN-like"/>
</dbReference>
<name>A0AAW2RZQ4_SESRA</name>
<dbReference type="GO" id="GO:0010073">
    <property type="term" value="P:meristem maintenance"/>
    <property type="evidence" value="ECO:0007669"/>
    <property type="project" value="InterPro"/>
</dbReference>
<proteinExistence type="predicted"/>
<reference evidence="2" key="1">
    <citation type="submission" date="2020-06" db="EMBL/GenBank/DDBJ databases">
        <authorList>
            <person name="Li T."/>
            <person name="Hu X."/>
            <person name="Zhang T."/>
            <person name="Song X."/>
            <person name="Zhang H."/>
            <person name="Dai N."/>
            <person name="Sheng W."/>
            <person name="Hou X."/>
            <person name="Wei L."/>
        </authorList>
    </citation>
    <scope>NUCLEOTIDE SEQUENCE</scope>
    <source>
        <strain evidence="2">G02</strain>
        <tissue evidence="2">Leaf</tissue>
    </source>
</reference>
<dbReference type="PANTHER" id="PTHR46033">
    <property type="entry name" value="PROTEIN MAIN-LIKE 2"/>
    <property type="match status" value="1"/>
</dbReference>
<accession>A0AAW2RZQ4</accession>